<evidence type="ECO:0000256" key="4">
    <source>
        <dbReference type="ARBA" id="ARBA00022801"/>
    </source>
</evidence>
<keyword evidence="3 5" id="KW-0479">Metal-binding</keyword>
<feature type="binding site" evidence="5">
    <location>
        <position position="65"/>
    </location>
    <ligand>
        <name>substrate</name>
    </ligand>
</feature>
<dbReference type="CDD" id="cd01086">
    <property type="entry name" value="MetAP1"/>
    <property type="match status" value="1"/>
</dbReference>
<evidence type="ECO:0000256" key="1">
    <source>
        <dbReference type="ARBA" id="ARBA00022438"/>
    </source>
</evidence>
<dbReference type="EC" id="3.4.11.18" evidence="6"/>
<keyword evidence="1 5" id="KW-0031">Aminopeptidase</keyword>
<protein>
    <recommendedName>
        <fullName evidence="6">Methionine aminopeptidase</fullName>
        <ecNumber evidence="6">3.4.11.18</ecNumber>
    </recommendedName>
</protein>
<reference evidence="8" key="1">
    <citation type="submission" date="2010-04" db="EMBL/GenBank/DDBJ databases">
        <authorList>
            <person name="Reid K.E."/>
            <person name="Liao N."/>
            <person name="Chan S."/>
            <person name="Docking R."/>
            <person name="Taylor G."/>
            <person name="Moore R."/>
            <person name="Mayo M."/>
            <person name="Munro S."/>
            <person name="King J."/>
            <person name="Yanchuk A."/>
            <person name="Holt R."/>
            <person name="Jones S."/>
            <person name="Marra M."/>
            <person name="Ritland C.E."/>
            <person name="Ritland K."/>
            <person name="Bohlmann J."/>
        </authorList>
    </citation>
    <scope>NUCLEOTIDE SEQUENCE</scope>
    <source>
        <tissue evidence="8">Bud</tissue>
    </source>
</reference>
<dbReference type="InterPro" id="IPR000994">
    <property type="entry name" value="Pept_M24"/>
</dbReference>
<feature type="binding site" evidence="5">
    <location>
        <position position="218"/>
    </location>
    <ligand>
        <name>a divalent metal cation</name>
        <dbReference type="ChEBI" id="CHEBI:60240"/>
        <label>1</label>
    </ligand>
</feature>
<dbReference type="Gene3D" id="3.90.230.10">
    <property type="entry name" value="Creatinase/methionine aminopeptidase superfamily"/>
    <property type="match status" value="1"/>
</dbReference>
<feature type="binding site" evidence="5">
    <location>
        <position position="82"/>
    </location>
    <ligand>
        <name>a divalent metal cation</name>
        <dbReference type="ChEBI" id="CHEBI:60240"/>
        <label>1</label>
    </ligand>
</feature>
<dbReference type="MEROPS" id="M24.A06"/>
<dbReference type="InterPro" id="IPR001714">
    <property type="entry name" value="Pept_M24_MAP"/>
</dbReference>
<keyword evidence="4 5" id="KW-0378">Hydrolase</keyword>
<evidence type="ECO:0000256" key="5">
    <source>
        <dbReference type="HAMAP-Rule" id="MF_03174"/>
    </source>
</evidence>
<feature type="binding site" evidence="5">
    <location>
        <position position="218"/>
    </location>
    <ligand>
        <name>a divalent metal cation</name>
        <dbReference type="ChEBI" id="CHEBI:60240"/>
        <label>2</label>
        <note>catalytic</note>
    </ligand>
</feature>
<accession>D5A9K5</accession>
<feature type="binding site" evidence="5">
    <location>
        <position position="93"/>
    </location>
    <ligand>
        <name>a divalent metal cation</name>
        <dbReference type="ChEBI" id="CHEBI:60240"/>
        <label>1</label>
    </ligand>
</feature>
<evidence type="ECO:0000313" key="8">
    <source>
        <dbReference type="EMBL" id="ADE76224.1"/>
    </source>
</evidence>
<proteinExistence type="evidence at transcript level"/>
<comment type="cofactor">
    <cofactor evidence="5">
        <name>Co(2+)</name>
        <dbReference type="ChEBI" id="CHEBI:48828"/>
    </cofactor>
    <cofactor evidence="5">
        <name>Zn(2+)</name>
        <dbReference type="ChEBI" id="CHEBI:29105"/>
    </cofactor>
    <cofactor evidence="5">
        <name>Mn(2+)</name>
        <dbReference type="ChEBI" id="CHEBI:29035"/>
    </cofactor>
    <cofactor evidence="5">
        <name>Fe(2+)</name>
        <dbReference type="ChEBI" id="CHEBI:29033"/>
    </cofactor>
    <text evidence="5">Binds 2 divalent metal cations per subunit. Has a high-affinity and a low affinity metal-binding site. The true nature of the physiological cofactor is under debate. The enzyme is active with cobalt, zinc, manganese or divalent iron ions. Most likely, methionine aminopeptidases function as mononuclear Fe(2+)-metalloproteases under physiological conditions, and the catalytically relevant metal-binding site has been assigned to the histidine-containing high-affinity site.</text>
</comment>
<dbReference type="NCBIfam" id="TIGR00500">
    <property type="entry name" value="met_pdase_I"/>
    <property type="match status" value="1"/>
</dbReference>
<dbReference type="SUPFAM" id="SSF55920">
    <property type="entry name" value="Creatinase/aminopeptidase"/>
    <property type="match status" value="1"/>
</dbReference>
<dbReference type="GO" id="GO:0009507">
    <property type="term" value="C:chloroplast"/>
    <property type="evidence" value="ECO:0007669"/>
    <property type="project" value="TreeGrafter"/>
</dbReference>
<dbReference type="PRINTS" id="PR00599">
    <property type="entry name" value="MAPEPTIDASE"/>
</dbReference>
<feature type="binding site" evidence="5">
    <location>
        <position position="163"/>
    </location>
    <ligand>
        <name>substrate</name>
    </ligand>
</feature>
<feature type="binding site" evidence="5">
    <location>
        <position position="156"/>
    </location>
    <ligand>
        <name>a divalent metal cation</name>
        <dbReference type="ChEBI" id="CHEBI:60240"/>
        <label>2</label>
        <note>catalytic</note>
    </ligand>
</feature>
<evidence type="ECO:0000259" key="7">
    <source>
        <dbReference type="Pfam" id="PF00557"/>
    </source>
</evidence>
<dbReference type="GO" id="GO:0006508">
    <property type="term" value="P:proteolysis"/>
    <property type="evidence" value="ECO:0007669"/>
    <property type="project" value="UniProtKB-KW"/>
</dbReference>
<keyword evidence="2 5" id="KW-0645">Protease</keyword>
<evidence type="ECO:0000256" key="3">
    <source>
        <dbReference type="ARBA" id="ARBA00022723"/>
    </source>
</evidence>
<feature type="binding site" evidence="5">
    <location>
        <position position="187"/>
    </location>
    <ligand>
        <name>a divalent metal cation</name>
        <dbReference type="ChEBI" id="CHEBI:60240"/>
        <label>2</label>
        <note>catalytic</note>
    </ligand>
</feature>
<evidence type="ECO:0000256" key="2">
    <source>
        <dbReference type="ARBA" id="ARBA00022670"/>
    </source>
</evidence>
<feature type="binding site" evidence="5">
    <location>
        <position position="93"/>
    </location>
    <ligand>
        <name>a divalent metal cation</name>
        <dbReference type="ChEBI" id="CHEBI:60240"/>
        <label>2</label>
        <note>catalytic</note>
    </ligand>
</feature>
<dbReference type="HAMAP" id="MF_01974">
    <property type="entry name" value="MetAP_1"/>
    <property type="match status" value="1"/>
</dbReference>
<organism evidence="8">
    <name type="scientific">Picea sitchensis</name>
    <name type="common">Sitka spruce</name>
    <name type="synonym">Pinus sitchensis</name>
    <dbReference type="NCBI Taxonomy" id="3332"/>
    <lineage>
        <taxon>Eukaryota</taxon>
        <taxon>Viridiplantae</taxon>
        <taxon>Streptophyta</taxon>
        <taxon>Embryophyta</taxon>
        <taxon>Tracheophyta</taxon>
        <taxon>Spermatophyta</taxon>
        <taxon>Pinopsida</taxon>
        <taxon>Pinidae</taxon>
        <taxon>Conifers I</taxon>
        <taxon>Pinales</taxon>
        <taxon>Pinaceae</taxon>
        <taxon>Picea</taxon>
    </lineage>
</organism>
<dbReference type="GO" id="GO:0046872">
    <property type="term" value="F:metal ion binding"/>
    <property type="evidence" value="ECO:0007669"/>
    <property type="project" value="UniProtKB-UniRule"/>
</dbReference>
<name>D5A9K5_PICSI</name>
<dbReference type="EMBL" id="BT122876">
    <property type="protein sequence ID" value="ADE76224.1"/>
    <property type="molecule type" value="mRNA"/>
</dbReference>
<comment type="similarity">
    <text evidence="5">Belongs to the peptidase M24A family. Methionine aminopeptidase type 1 subfamily.</text>
</comment>
<sequence>MRDAGRLAASALEYAGTFVKPGVTTDEIDKAVHKMIISAGAYPSPLGYKGFPKSICTSVNECAFHGIPDFRPLEDGDIINIDVTVFLNGYHADTSKTFLCGNVDDIARQLVKVTEECLQRAIAVCGPGVEIKELGKIVIGHAGKYGYGVDKSYSGHGVGKQFHSAPVINFYDDQPGCMMVGQTFALEPLLTLGDTDYDRWDDNWTVVTADGSLSAQFEHTLLITESGVEILTQQS</sequence>
<dbReference type="InterPro" id="IPR036005">
    <property type="entry name" value="Creatinase/aminopeptidase-like"/>
</dbReference>
<dbReference type="PANTHER" id="PTHR43330">
    <property type="entry name" value="METHIONINE AMINOPEPTIDASE"/>
    <property type="match status" value="1"/>
</dbReference>
<dbReference type="GO" id="GO:0004239">
    <property type="term" value="F:initiator methionyl aminopeptidase activity"/>
    <property type="evidence" value="ECO:0007669"/>
    <property type="project" value="UniProtKB-UniRule"/>
</dbReference>
<dbReference type="InterPro" id="IPR002467">
    <property type="entry name" value="Pept_M24A_MAP1"/>
</dbReference>
<dbReference type="Pfam" id="PF00557">
    <property type="entry name" value="Peptidase_M24"/>
    <property type="match status" value="1"/>
</dbReference>
<dbReference type="PANTHER" id="PTHR43330:SF1">
    <property type="entry name" value="METHIONINE AMINOPEPTIDASE 1B, CHLOROPLASTIC"/>
    <property type="match status" value="1"/>
</dbReference>
<evidence type="ECO:0000256" key="6">
    <source>
        <dbReference type="RuleBase" id="RU003653"/>
    </source>
</evidence>
<dbReference type="GO" id="GO:0070006">
    <property type="term" value="F:metalloaminopeptidase activity"/>
    <property type="evidence" value="ECO:0007669"/>
    <property type="project" value="UniProtKB-UniRule"/>
</dbReference>
<comment type="catalytic activity">
    <reaction evidence="5 6">
        <text>Release of N-terminal amino acids, preferentially methionine, from peptides and arylamides.</text>
        <dbReference type="EC" id="3.4.11.18"/>
    </reaction>
</comment>
<dbReference type="AlphaFoldDB" id="D5A9K5"/>
<comment type="function">
    <text evidence="6">Cotranslationally removes the N-terminal methionine from nascent proteins. The N-terminal methionine is often cleaved when the second residue in the primary sequence is small and uncharged (Met-Ala-, Cys, Gly, Pro, Ser, Thr, or Val).</text>
</comment>
<dbReference type="OMA" id="YGYNMER"/>
<feature type="domain" description="Peptidase M24" evidence="7">
    <location>
        <begin position="1"/>
        <end position="225"/>
    </location>
</feature>